<protein>
    <submittedName>
        <fullName evidence="2">Uncharacterized protein</fullName>
    </submittedName>
</protein>
<feature type="compositionally biased region" description="Basic and acidic residues" evidence="1">
    <location>
        <begin position="461"/>
        <end position="471"/>
    </location>
</feature>
<reference evidence="2 3" key="1">
    <citation type="submission" date="2015-07" db="EMBL/GenBank/DDBJ databases">
        <title>The genome of Melipona quadrifasciata.</title>
        <authorList>
            <person name="Pan H."/>
            <person name="Kapheim K."/>
        </authorList>
    </citation>
    <scope>NUCLEOTIDE SEQUENCE [LARGE SCALE GENOMIC DNA]</scope>
    <source>
        <strain evidence="2">0111107301</strain>
        <tissue evidence="2">Whole body</tissue>
    </source>
</reference>
<feature type="region of interest" description="Disordered" evidence="1">
    <location>
        <begin position="448"/>
        <end position="471"/>
    </location>
</feature>
<dbReference type="EMBL" id="KQ435834">
    <property type="protein sequence ID" value="KOX71556.1"/>
    <property type="molecule type" value="Genomic_DNA"/>
</dbReference>
<evidence type="ECO:0000313" key="3">
    <source>
        <dbReference type="Proteomes" id="UP000053105"/>
    </source>
</evidence>
<dbReference type="Proteomes" id="UP000053105">
    <property type="component" value="Unassembled WGS sequence"/>
</dbReference>
<keyword evidence="3" id="KW-1185">Reference proteome</keyword>
<name>A0A0M8ZWL9_9HYME</name>
<accession>A0A0M8ZWL9</accession>
<evidence type="ECO:0000313" key="2">
    <source>
        <dbReference type="EMBL" id="KOX71556.1"/>
    </source>
</evidence>
<feature type="region of interest" description="Disordered" evidence="1">
    <location>
        <begin position="117"/>
        <end position="146"/>
    </location>
</feature>
<dbReference type="AlphaFoldDB" id="A0A0M8ZWL9"/>
<organism evidence="2 3">
    <name type="scientific">Melipona quadrifasciata</name>
    <dbReference type="NCBI Taxonomy" id="166423"/>
    <lineage>
        <taxon>Eukaryota</taxon>
        <taxon>Metazoa</taxon>
        <taxon>Ecdysozoa</taxon>
        <taxon>Arthropoda</taxon>
        <taxon>Hexapoda</taxon>
        <taxon>Insecta</taxon>
        <taxon>Pterygota</taxon>
        <taxon>Neoptera</taxon>
        <taxon>Endopterygota</taxon>
        <taxon>Hymenoptera</taxon>
        <taxon>Apocrita</taxon>
        <taxon>Aculeata</taxon>
        <taxon>Apoidea</taxon>
        <taxon>Anthophila</taxon>
        <taxon>Apidae</taxon>
        <taxon>Melipona</taxon>
    </lineage>
</organism>
<gene>
    <name evidence="2" type="ORF">WN51_02427</name>
</gene>
<feature type="compositionally biased region" description="Polar residues" evidence="1">
    <location>
        <begin position="451"/>
        <end position="460"/>
    </location>
</feature>
<proteinExistence type="predicted"/>
<evidence type="ECO:0000256" key="1">
    <source>
        <dbReference type="SAM" id="MobiDB-lite"/>
    </source>
</evidence>
<sequence length="471" mass="53282">MRNCSELTRDRSLQLFAYPEKERSSVAEKNLTCDGLTKESGKCRGKGEEEAEEADPGFRLCDFAGETYLPDGRNAETFAPHRSCCTETCLDSRRKPGSSPPVGPANWSGCPLCSSSSPGTEECNRAPVLSSNSSVARNKKYSKDNPRIVPHRNIFFPKKKEKIIHMHDRSVPDNATPTRAAELEPHLESTSLNAQSDKVHVMERSHNECPYNKASTANRHPRCLQASVILVDQVQGAGFNNDDPPLTLFEKFHRNETERNEMSERVEVLSRSSKKVFLRRKNIFGKDKVEKVKMRSSKLLYADFLLQRFRLRSKEEEEETARLVPQLAILDFSRLEAVHSSQDSAFRAECKYRDLKGKMTTIQIFVIWRVSIVTVTTSIDVPVERVETTLDPDYLSDLELLVRLPPREGKRLVARHGSGFEGGTEGGLLSRFRQKLSHLIAQEFWQRNGEESANSPSSRVRNVDADATKIR</sequence>